<gene>
    <name evidence="2" type="ORF">BT96DRAFT_1025377</name>
</gene>
<dbReference type="Proteomes" id="UP000799118">
    <property type="component" value="Unassembled WGS sequence"/>
</dbReference>
<protein>
    <submittedName>
        <fullName evidence="2">Uncharacterized protein</fullName>
    </submittedName>
</protein>
<accession>A0A6A4GTG7</accession>
<keyword evidence="3" id="KW-1185">Reference proteome</keyword>
<feature type="transmembrane region" description="Helical" evidence="1">
    <location>
        <begin position="34"/>
        <end position="57"/>
    </location>
</feature>
<keyword evidence="1" id="KW-0812">Transmembrane</keyword>
<name>A0A6A4GTG7_9AGAR</name>
<dbReference type="AlphaFoldDB" id="A0A6A4GTG7"/>
<organism evidence="2 3">
    <name type="scientific">Gymnopus androsaceus JB14</name>
    <dbReference type="NCBI Taxonomy" id="1447944"/>
    <lineage>
        <taxon>Eukaryota</taxon>
        <taxon>Fungi</taxon>
        <taxon>Dikarya</taxon>
        <taxon>Basidiomycota</taxon>
        <taxon>Agaricomycotina</taxon>
        <taxon>Agaricomycetes</taxon>
        <taxon>Agaricomycetidae</taxon>
        <taxon>Agaricales</taxon>
        <taxon>Marasmiineae</taxon>
        <taxon>Omphalotaceae</taxon>
        <taxon>Gymnopus</taxon>
    </lineage>
</organism>
<sequence>MAHWNNCIAVGGSRRTSVRIITKTFPEFASKFKMMFTAGLVLFAVTDVALSAARYYYLRNIKEGYSFEVVDAVVVFTINDGLLTCAVVIATVACGYISQFRNVTMTPVKEGPVVSSRPVSTPSPHINHHDAVFVDRQIEYKSGDLLRNYVDDGSNIHCSGSKKSAEEVP</sequence>
<reference evidence="2" key="1">
    <citation type="journal article" date="2019" name="Environ. Microbiol.">
        <title>Fungal ecological strategies reflected in gene transcription - a case study of two litter decomposers.</title>
        <authorList>
            <person name="Barbi F."/>
            <person name="Kohler A."/>
            <person name="Barry K."/>
            <person name="Baskaran P."/>
            <person name="Daum C."/>
            <person name="Fauchery L."/>
            <person name="Ihrmark K."/>
            <person name="Kuo A."/>
            <person name="LaButti K."/>
            <person name="Lipzen A."/>
            <person name="Morin E."/>
            <person name="Grigoriev I.V."/>
            <person name="Henrissat B."/>
            <person name="Lindahl B."/>
            <person name="Martin F."/>
        </authorList>
    </citation>
    <scope>NUCLEOTIDE SEQUENCE</scope>
    <source>
        <strain evidence="2">JB14</strain>
    </source>
</reference>
<dbReference type="EMBL" id="ML769735">
    <property type="protein sequence ID" value="KAE9388600.1"/>
    <property type="molecule type" value="Genomic_DNA"/>
</dbReference>
<keyword evidence="1" id="KW-0472">Membrane</keyword>
<proteinExistence type="predicted"/>
<dbReference type="OrthoDB" id="3206554at2759"/>
<evidence type="ECO:0000313" key="2">
    <source>
        <dbReference type="EMBL" id="KAE9388600.1"/>
    </source>
</evidence>
<evidence type="ECO:0000313" key="3">
    <source>
        <dbReference type="Proteomes" id="UP000799118"/>
    </source>
</evidence>
<keyword evidence="1" id="KW-1133">Transmembrane helix</keyword>
<feature type="transmembrane region" description="Helical" evidence="1">
    <location>
        <begin position="69"/>
        <end position="98"/>
    </location>
</feature>
<evidence type="ECO:0000256" key="1">
    <source>
        <dbReference type="SAM" id="Phobius"/>
    </source>
</evidence>